<dbReference type="AlphaFoldDB" id="A0A821X3T2"/>
<accession>A0A821X3T2</accession>
<evidence type="ECO:0000313" key="1">
    <source>
        <dbReference type="EMBL" id="CAF4935784.1"/>
    </source>
</evidence>
<dbReference type="EMBL" id="CAJOBZ010000064">
    <property type="protein sequence ID" value="CAF4935784.1"/>
    <property type="molecule type" value="Genomic_DNA"/>
</dbReference>
<dbReference type="OrthoDB" id="411823at2759"/>
<comment type="caution">
    <text evidence="1">The sequence shown here is derived from an EMBL/GenBank/DDBJ whole genome shotgun (WGS) entry which is preliminary data.</text>
</comment>
<organism evidence="1 2">
    <name type="scientific">Pieris macdunnoughi</name>
    <dbReference type="NCBI Taxonomy" id="345717"/>
    <lineage>
        <taxon>Eukaryota</taxon>
        <taxon>Metazoa</taxon>
        <taxon>Ecdysozoa</taxon>
        <taxon>Arthropoda</taxon>
        <taxon>Hexapoda</taxon>
        <taxon>Insecta</taxon>
        <taxon>Pterygota</taxon>
        <taxon>Neoptera</taxon>
        <taxon>Endopterygota</taxon>
        <taxon>Lepidoptera</taxon>
        <taxon>Glossata</taxon>
        <taxon>Ditrysia</taxon>
        <taxon>Papilionoidea</taxon>
        <taxon>Pieridae</taxon>
        <taxon>Pierinae</taxon>
        <taxon>Pieris</taxon>
    </lineage>
</organism>
<proteinExistence type="predicted"/>
<evidence type="ECO:0000313" key="2">
    <source>
        <dbReference type="Proteomes" id="UP000663880"/>
    </source>
</evidence>
<protein>
    <submittedName>
        <fullName evidence="1">Uncharacterized protein</fullName>
    </submittedName>
</protein>
<keyword evidence="2" id="KW-1185">Reference proteome</keyword>
<gene>
    <name evidence="1" type="ORF">PMACD_LOCUS14252</name>
</gene>
<name>A0A821X3T2_9NEOP</name>
<dbReference type="Proteomes" id="UP000663880">
    <property type="component" value="Unassembled WGS sequence"/>
</dbReference>
<reference evidence="1" key="1">
    <citation type="submission" date="2021-02" db="EMBL/GenBank/DDBJ databases">
        <authorList>
            <person name="Steward A R."/>
        </authorList>
    </citation>
    <scope>NUCLEOTIDE SEQUENCE</scope>
</reference>
<sequence length="94" mass="10191">MSDDNKFCQAFADDVLVVAKAAEQTWGLDPDIVSTIYTAVVEPTITNAAAAWARATEKTCVPKKLNAIQRGFTQKIVKANRTVSLNAAFRNTST</sequence>